<sequence>MKPQIIDPRYVNRVDRNPSYRVDFWTDQSVSEEWKLSQVTDIAEVLLWANEHSAGRTFVIYAEFPYENGHGMIRLLGNEPPGV</sequence>
<accession>A0ABW8NCL6</accession>
<keyword evidence="2" id="KW-1185">Reference proteome</keyword>
<evidence type="ECO:0000313" key="2">
    <source>
        <dbReference type="Proteomes" id="UP001620520"/>
    </source>
</evidence>
<proteinExistence type="predicted"/>
<dbReference type="Proteomes" id="UP001620520">
    <property type="component" value="Unassembled WGS sequence"/>
</dbReference>
<evidence type="ECO:0000313" key="1">
    <source>
        <dbReference type="EMBL" id="MFK4641352.1"/>
    </source>
</evidence>
<comment type="caution">
    <text evidence="1">The sequence shown here is derived from an EMBL/GenBank/DDBJ whole genome shotgun (WGS) entry which is preliminary data.</text>
</comment>
<name>A0ABW8NCL6_9MICC</name>
<protein>
    <submittedName>
        <fullName evidence="1">Uncharacterized protein</fullName>
    </submittedName>
</protein>
<gene>
    <name evidence="1" type="ORF">ABIA52_004241</name>
</gene>
<dbReference type="EMBL" id="JBIYEW010000003">
    <property type="protein sequence ID" value="MFK4641352.1"/>
    <property type="molecule type" value="Genomic_DNA"/>
</dbReference>
<reference evidence="1 2" key="1">
    <citation type="submission" date="2024-10" db="EMBL/GenBank/DDBJ databases">
        <title>Novel secondary metabolite-producing bacteria for plant disease control.</title>
        <authorList>
            <person name="Chevrette M."/>
        </authorList>
    </citation>
    <scope>NUCLEOTIDE SEQUENCE [LARGE SCALE GENOMIC DNA]</scope>
    <source>
        <strain evidence="1 2">J30 TE3557</strain>
    </source>
</reference>
<organism evidence="1 2">
    <name type="scientific">Paenarthrobacter histidinolovorans</name>
    <dbReference type="NCBI Taxonomy" id="43664"/>
    <lineage>
        <taxon>Bacteria</taxon>
        <taxon>Bacillati</taxon>
        <taxon>Actinomycetota</taxon>
        <taxon>Actinomycetes</taxon>
        <taxon>Micrococcales</taxon>
        <taxon>Micrococcaceae</taxon>
        <taxon>Paenarthrobacter</taxon>
    </lineage>
</organism>